<evidence type="ECO:0008006" key="3">
    <source>
        <dbReference type="Google" id="ProtNLM"/>
    </source>
</evidence>
<protein>
    <recommendedName>
        <fullName evidence="3">CobQ/CobB/MinD/ParA nucleotide binding domain-containing protein</fullName>
    </recommendedName>
</protein>
<dbReference type="PANTHER" id="PTHR32309">
    <property type="entry name" value="TYROSINE-PROTEIN KINASE"/>
    <property type="match status" value="1"/>
</dbReference>
<keyword evidence="2" id="KW-1185">Reference proteome</keyword>
<dbReference type="OrthoDB" id="9775724at2"/>
<name>A0A922NYU7_9HYPH</name>
<gene>
    <name evidence="1" type="ORF">GV68_06270</name>
</gene>
<dbReference type="InterPro" id="IPR050445">
    <property type="entry name" value="Bact_polysacc_biosynth/exp"/>
</dbReference>
<comment type="caution">
    <text evidence="1">The sequence shown here is derived from an EMBL/GenBank/DDBJ whole genome shotgun (WGS) entry which is preliminary data.</text>
</comment>
<dbReference type="InterPro" id="IPR027417">
    <property type="entry name" value="P-loop_NTPase"/>
</dbReference>
<accession>A0A922NYU7</accession>
<dbReference type="GO" id="GO:0004713">
    <property type="term" value="F:protein tyrosine kinase activity"/>
    <property type="evidence" value="ECO:0007669"/>
    <property type="project" value="TreeGrafter"/>
</dbReference>
<organism evidence="1 2">
    <name type="scientific">Pseudorhizobium pelagicum</name>
    <dbReference type="NCBI Taxonomy" id="1509405"/>
    <lineage>
        <taxon>Bacteria</taxon>
        <taxon>Pseudomonadati</taxon>
        <taxon>Pseudomonadota</taxon>
        <taxon>Alphaproteobacteria</taxon>
        <taxon>Hyphomicrobiales</taxon>
        <taxon>Rhizobiaceae</taxon>
        <taxon>Rhizobium/Agrobacterium group</taxon>
        <taxon>Pseudorhizobium</taxon>
    </lineage>
</organism>
<evidence type="ECO:0000313" key="2">
    <source>
        <dbReference type="Proteomes" id="UP000052167"/>
    </source>
</evidence>
<dbReference type="RefSeq" id="WP_051776781.1">
    <property type="nucleotide sequence ID" value="NZ_JOKI01000018.1"/>
</dbReference>
<dbReference type="EMBL" id="JOKJ01000015">
    <property type="protein sequence ID" value="KEQ06658.1"/>
    <property type="molecule type" value="Genomic_DNA"/>
</dbReference>
<dbReference type="AlphaFoldDB" id="A0A922NYU7"/>
<evidence type="ECO:0000313" key="1">
    <source>
        <dbReference type="EMBL" id="KEQ06658.1"/>
    </source>
</evidence>
<sequence length="263" mass="27989">MEMMKTITAHSRLDDDTDAVNLRSTASAGRHHLEQPASAEAFPRDPTHVHGLSLTYLEGHRIVAWRADHRITRAYDILRNQISQAPKGSGSLMVAVTAPACGCGTSVTAINLAFSFARSTTGGVLLVDGNGAAPAAGSLLGLAPLSNPSRDRQLGGHVRLDAQGVRLDLLRPACGQERKFRPHQLADDLQQVRQVLQPAVIVVDLAAMLGFDEAPPIVAAADVVVLVVAAGQSTRAEVAVCQSYFQPHQTVQVVLNKAQRHGL</sequence>
<dbReference type="Proteomes" id="UP000052167">
    <property type="component" value="Unassembled WGS sequence"/>
</dbReference>
<reference evidence="1 2" key="1">
    <citation type="submission" date="2014-06" db="EMBL/GenBank/DDBJ databases">
        <title>Rhizobium pelagicum/R2-400B4.</title>
        <authorList>
            <person name="Kimes N.E."/>
            <person name="Lopez-Perez M."/>
        </authorList>
    </citation>
    <scope>NUCLEOTIDE SEQUENCE [LARGE SCALE GENOMIC DNA]</scope>
    <source>
        <strain evidence="1 2">R2-400B4</strain>
    </source>
</reference>
<dbReference type="GO" id="GO:0005886">
    <property type="term" value="C:plasma membrane"/>
    <property type="evidence" value="ECO:0007669"/>
    <property type="project" value="TreeGrafter"/>
</dbReference>
<dbReference type="PANTHER" id="PTHR32309:SF13">
    <property type="entry name" value="FERRIC ENTEROBACTIN TRANSPORT PROTEIN FEPE"/>
    <property type="match status" value="1"/>
</dbReference>
<dbReference type="SUPFAM" id="SSF52540">
    <property type="entry name" value="P-loop containing nucleoside triphosphate hydrolases"/>
    <property type="match status" value="1"/>
</dbReference>
<proteinExistence type="predicted"/>
<dbReference type="Gene3D" id="3.40.50.300">
    <property type="entry name" value="P-loop containing nucleotide triphosphate hydrolases"/>
    <property type="match status" value="1"/>
</dbReference>